<evidence type="ECO:0000313" key="4">
    <source>
        <dbReference type="Proteomes" id="UP000672097"/>
    </source>
</evidence>
<keyword evidence="1" id="KW-0472">Membrane</keyword>
<feature type="transmembrane region" description="Helical" evidence="1">
    <location>
        <begin position="134"/>
        <end position="152"/>
    </location>
</feature>
<gene>
    <name evidence="3" type="ORF">KAK11_17215</name>
</gene>
<dbReference type="RefSeq" id="WP_210810512.1">
    <property type="nucleotide sequence ID" value="NZ_JAGQDG010000007.1"/>
</dbReference>
<proteinExistence type="predicted"/>
<feature type="domain" description="Signal transduction histidine kinase internal region" evidence="2">
    <location>
        <begin position="169"/>
        <end position="247"/>
    </location>
</feature>
<protein>
    <submittedName>
        <fullName evidence="3">Histidine kinase</fullName>
    </submittedName>
</protein>
<dbReference type="InterPro" id="IPR010559">
    <property type="entry name" value="Sig_transdc_His_kin_internal"/>
</dbReference>
<dbReference type="SUPFAM" id="SSF55874">
    <property type="entry name" value="ATPase domain of HSP90 chaperone/DNA topoisomerase II/histidine kinase"/>
    <property type="match status" value="1"/>
</dbReference>
<dbReference type="PANTHER" id="PTHR34220:SF7">
    <property type="entry name" value="SENSOR HISTIDINE KINASE YPDA"/>
    <property type="match status" value="1"/>
</dbReference>
<dbReference type="Proteomes" id="UP000672097">
    <property type="component" value="Unassembled WGS sequence"/>
</dbReference>
<dbReference type="EMBL" id="JAGQDG010000007">
    <property type="protein sequence ID" value="MBQ0937070.1"/>
    <property type="molecule type" value="Genomic_DNA"/>
</dbReference>
<keyword evidence="1" id="KW-1133">Transmembrane helix</keyword>
<feature type="transmembrane region" description="Helical" evidence="1">
    <location>
        <begin position="103"/>
        <end position="128"/>
    </location>
</feature>
<dbReference type="Pfam" id="PF06580">
    <property type="entry name" value="His_kinase"/>
    <property type="match status" value="1"/>
</dbReference>
<evidence type="ECO:0000313" key="3">
    <source>
        <dbReference type="EMBL" id="MBQ0937070.1"/>
    </source>
</evidence>
<feature type="transmembrane region" description="Helical" evidence="1">
    <location>
        <begin position="67"/>
        <end position="91"/>
    </location>
</feature>
<reference evidence="3 4" key="1">
    <citation type="submission" date="2021-04" db="EMBL/GenBank/DDBJ databases">
        <title>The genome sequence of type strain Ideonella paludis KCTC 32238.</title>
        <authorList>
            <person name="Liu Y."/>
        </authorList>
    </citation>
    <scope>NUCLEOTIDE SEQUENCE [LARGE SCALE GENOMIC DNA]</scope>
    <source>
        <strain evidence="3 4">KCTC 32238</strain>
    </source>
</reference>
<dbReference type="InterPro" id="IPR036890">
    <property type="entry name" value="HATPase_C_sf"/>
</dbReference>
<keyword evidence="1" id="KW-0812">Transmembrane</keyword>
<dbReference type="GO" id="GO:0016301">
    <property type="term" value="F:kinase activity"/>
    <property type="evidence" value="ECO:0007669"/>
    <property type="project" value="UniProtKB-KW"/>
</dbReference>
<dbReference type="Gene3D" id="3.30.565.10">
    <property type="entry name" value="Histidine kinase-like ATPase, C-terminal domain"/>
    <property type="match status" value="1"/>
</dbReference>
<organism evidence="3 4">
    <name type="scientific">Ideonella paludis</name>
    <dbReference type="NCBI Taxonomy" id="1233411"/>
    <lineage>
        <taxon>Bacteria</taxon>
        <taxon>Pseudomonadati</taxon>
        <taxon>Pseudomonadota</taxon>
        <taxon>Betaproteobacteria</taxon>
        <taxon>Burkholderiales</taxon>
        <taxon>Sphaerotilaceae</taxon>
        <taxon>Ideonella</taxon>
    </lineage>
</organism>
<keyword evidence="3" id="KW-0418">Kinase</keyword>
<keyword evidence="4" id="KW-1185">Reference proteome</keyword>
<dbReference type="PANTHER" id="PTHR34220">
    <property type="entry name" value="SENSOR HISTIDINE KINASE YPDA"/>
    <property type="match status" value="1"/>
</dbReference>
<name>A0ABS5E0Z6_9BURK</name>
<feature type="transmembrane region" description="Helical" evidence="1">
    <location>
        <begin position="43"/>
        <end position="61"/>
    </location>
</feature>
<keyword evidence="3" id="KW-0808">Transferase</keyword>
<sequence length="357" mass="38777">MSQRPDFQHSTLFEDLQQVLQAAGAKGAGRHAVVLPLCGTGPLIRALMLVLSTVYIALLFVQPSTAAWLLALPTAALVAIPAVLLWLLLACSARRWLAAWTPLLQWLAVALAGAFTASAALGFTAWLGLWQPTALQPLAVALTGAAMAAAVYQVERLRERARLPMVATARLADLQTRIRPHFLFNTLNTAIALVQLDPQRAEEVLEDLAELFRAALGALDQATTLGAEVSLTQRYIAIEQLRFGSRLEVDWQLDPQAAAARLPPLTLQPLIENAVRHGVEPSDKGGVIEVRTLRRRDRVLISITNTRPTNPSRPGHGIGLASVKERLRLMHDLDADFRSGVIEDGRWRVSISVPAAG</sequence>
<evidence type="ECO:0000256" key="1">
    <source>
        <dbReference type="SAM" id="Phobius"/>
    </source>
</evidence>
<dbReference type="InterPro" id="IPR050640">
    <property type="entry name" value="Bact_2-comp_sensor_kinase"/>
</dbReference>
<evidence type="ECO:0000259" key="2">
    <source>
        <dbReference type="Pfam" id="PF06580"/>
    </source>
</evidence>
<accession>A0ABS5E0Z6</accession>
<comment type="caution">
    <text evidence="3">The sequence shown here is derived from an EMBL/GenBank/DDBJ whole genome shotgun (WGS) entry which is preliminary data.</text>
</comment>